<reference evidence="1 2" key="1">
    <citation type="submission" date="2021-06" db="EMBL/GenBank/DDBJ databases">
        <authorList>
            <person name="Kallberg Y."/>
            <person name="Tangrot J."/>
            <person name="Rosling A."/>
        </authorList>
    </citation>
    <scope>NUCLEOTIDE SEQUENCE [LARGE SCALE GENOMIC DNA]</scope>
    <source>
        <strain evidence="1 2">120-4 pot B 10/14</strain>
    </source>
</reference>
<name>A0ABN7XIY4_GIGMA</name>
<comment type="caution">
    <text evidence="1">The sequence shown here is derived from an EMBL/GenBank/DDBJ whole genome shotgun (WGS) entry which is preliminary data.</text>
</comment>
<protein>
    <submittedName>
        <fullName evidence="1">43216_t:CDS:1</fullName>
    </submittedName>
</protein>
<dbReference type="Proteomes" id="UP000789901">
    <property type="component" value="Unassembled WGS sequence"/>
</dbReference>
<evidence type="ECO:0000313" key="1">
    <source>
        <dbReference type="EMBL" id="CAG8855258.1"/>
    </source>
</evidence>
<sequence length="58" mass="6855">QQDRLLSSTLMRFPLQTAKLFTIAESVILQNSLFNYHSKSQQEFWKGLNYENNHSFGF</sequence>
<feature type="non-terminal residue" evidence="1">
    <location>
        <position position="1"/>
    </location>
</feature>
<feature type="non-terminal residue" evidence="1">
    <location>
        <position position="58"/>
    </location>
</feature>
<keyword evidence="2" id="KW-1185">Reference proteome</keyword>
<dbReference type="EMBL" id="CAJVQB010147399">
    <property type="protein sequence ID" value="CAG8855258.1"/>
    <property type="molecule type" value="Genomic_DNA"/>
</dbReference>
<evidence type="ECO:0000313" key="2">
    <source>
        <dbReference type="Proteomes" id="UP000789901"/>
    </source>
</evidence>
<organism evidence="1 2">
    <name type="scientific">Gigaspora margarita</name>
    <dbReference type="NCBI Taxonomy" id="4874"/>
    <lineage>
        <taxon>Eukaryota</taxon>
        <taxon>Fungi</taxon>
        <taxon>Fungi incertae sedis</taxon>
        <taxon>Mucoromycota</taxon>
        <taxon>Glomeromycotina</taxon>
        <taxon>Glomeromycetes</taxon>
        <taxon>Diversisporales</taxon>
        <taxon>Gigasporaceae</taxon>
        <taxon>Gigaspora</taxon>
    </lineage>
</organism>
<proteinExistence type="predicted"/>
<gene>
    <name evidence="1" type="ORF">GMARGA_LOCUS44079</name>
</gene>
<accession>A0ABN7XIY4</accession>